<organism evidence="2 3">
    <name type="scientific">Roseibium hamelinense</name>
    <dbReference type="NCBI Taxonomy" id="150831"/>
    <lineage>
        <taxon>Bacteria</taxon>
        <taxon>Pseudomonadati</taxon>
        <taxon>Pseudomonadota</taxon>
        <taxon>Alphaproteobacteria</taxon>
        <taxon>Hyphomicrobiales</taxon>
        <taxon>Stappiaceae</taxon>
        <taxon>Roseibium</taxon>
    </lineage>
</organism>
<evidence type="ECO:0000313" key="2">
    <source>
        <dbReference type="EMBL" id="TWI82239.1"/>
    </source>
</evidence>
<name>A0A562SLP5_9HYPH</name>
<proteinExistence type="predicted"/>
<sequence length="82" mass="8873">MTRPWVHFSVSESDLNEQAVAGQEAKPDWDGVEPEAHEPDGNLLDRVRLDVLQDLSAGIRIPSAGAGVAPAEEKLDLNPDDN</sequence>
<accession>A0A562SLP5</accession>
<keyword evidence="3" id="KW-1185">Reference proteome</keyword>
<feature type="region of interest" description="Disordered" evidence="1">
    <location>
        <begin position="1"/>
        <end position="40"/>
    </location>
</feature>
<dbReference type="AlphaFoldDB" id="A0A562SLP5"/>
<dbReference type="Proteomes" id="UP000320593">
    <property type="component" value="Unassembled WGS sequence"/>
</dbReference>
<feature type="compositionally biased region" description="Basic and acidic residues" evidence="1">
    <location>
        <begin position="25"/>
        <end position="40"/>
    </location>
</feature>
<dbReference type="EMBL" id="VLLF01000009">
    <property type="protein sequence ID" value="TWI82239.1"/>
    <property type="molecule type" value="Genomic_DNA"/>
</dbReference>
<comment type="caution">
    <text evidence="2">The sequence shown here is derived from an EMBL/GenBank/DDBJ whole genome shotgun (WGS) entry which is preliminary data.</text>
</comment>
<evidence type="ECO:0000256" key="1">
    <source>
        <dbReference type="SAM" id="MobiDB-lite"/>
    </source>
</evidence>
<protein>
    <submittedName>
        <fullName evidence="2">Uncharacterized protein</fullName>
    </submittedName>
</protein>
<reference evidence="2 3" key="1">
    <citation type="submission" date="2019-07" db="EMBL/GenBank/DDBJ databases">
        <title>Genomic Encyclopedia of Archaeal and Bacterial Type Strains, Phase II (KMG-II): from individual species to whole genera.</title>
        <authorList>
            <person name="Goeker M."/>
        </authorList>
    </citation>
    <scope>NUCLEOTIDE SEQUENCE [LARGE SCALE GENOMIC DNA]</scope>
    <source>
        <strain evidence="2 3">ATCC BAA-252</strain>
    </source>
</reference>
<evidence type="ECO:0000313" key="3">
    <source>
        <dbReference type="Proteomes" id="UP000320593"/>
    </source>
</evidence>
<gene>
    <name evidence="2" type="ORF">JM93_03587</name>
</gene>